<evidence type="ECO:0000256" key="9">
    <source>
        <dbReference type="ARBA" id="ARBA00043990"/>
    </source>
</evidence>
<dbReference type="CDD" id="cd01087">
    <property type="entry name" value="Prolidase"/>
    <property type="match status" value="1"/>
</dbReference>
<proteinExistence type="inferred from homology"/>
<evidence type="ECO:0000256" key="10">
    <source>
        <dbReference type="ARBA" id="ARBA00044051"/>
    </source>
</evidence>
<dbReference type="VEuPathDB" id="ToxoDB:TGDOM2_233310"/>
<dbReference type="Gene3D" id="3.40.350.10">
    <property type="entry name" value="Creatinase/prolidase N-terminal domain"/>
    <property type="match status" value="1"/>
</dbReference>
<evidence type="ECO:0000259" key="16">
    <source>
        <dbReference type="SMART" id="SM01011"/>
    </source>
</evidence>
<keyword evidence="4" id="KW-0479">Metal-binding</keyword>
<dbReference type="Pfam" id="PF00557">
    <property type="entry name" value="Peptidase_M24"/>
    <property type="match status" value="1"/>
</dbReference>
<feature type="domain" description="Aminopeptidase P N-terminal" evidence="16">
    <location>
        <begin position="96"/>
        <end position="251"/>
    </location>
</feature>
<dbReference type="SUPFAM" id="SSF53092">
    <property type="entry name" value="Creatinase/prolidase N-terminal domain"/>
    <property type="match status" value="1"/>
</dbReference>
<keyword evidence="6" id="KW-0224">Dipeptidase</keyword>
<comment type="subunit">
    <text evidence="2">Homodimer.</text>
</comment>
<dbReference type="PANTHER" id="PTHR48480:SF2">
    <property type="entry name" value="PEPTIDASE D"/>
    <property type="match status" value="1"/>
</dbReference>
<evidence type="ECO:0000256" key="5">
    <source>
        <dbReference type="ARBA" id="ARBA00022801"/>
    </source>
</evidence>
<keyword evidence="3" id="KW-0645">Protease</keyword>
<evidence type="ECO:0000313" key="17">
    <source>
        <dbReference type="EMBL" id="KFG48876.1"/>
    </source>
</evidence>
<dbReference type="InterPro" id="IPR007865">
    <property type="entry name" value="Aminopep_P_N"/>
</dbReference>
<dbReference type="EC" id="3.4.13.9" evidence="10"/>
<comment type="similarity">
    <text evidence="9">Belongs to the peptidase M24B family. Eukaryotic-type prolidase subfamily.</text>
</comment>
<dbReference type="EMBL" id="AHZU02000070">
    <property type="protein sequence ID" value="KFG48876.1"/>
    <property type="molecule type" value="Genomic_DNA"/>
</dbReference>
<dbReference type="Pfam" id="PF05195">
    <property type="entry name" value="AMP_N"/>
    <property type="match status" value="1"/>
</dbReference>
<dbReference type="PANTHER" id="PTHR48480">
    <property type="match status" value="1"/>
</dbReference>
<evidence type="ECO:0000256" key="4">
    <source>
        <dbReference type="ARBA" id="ARBA00022723"/>
    </source>
</evidence>
<keyword evidence="7" id="KW-0482">Metalloprotease</keyword>
<keyword evidence="8" id="KW-0464">Manganese</keyword>
<sequence length="599" mass="67077">MALPSCCPSDANCTSNPISISWCGAQSSFSAPEEEPPSLRSTLEKHMRHPTGFTHTPGQENARIEHQAHKPWLHWPATLEDVRQSEAHRHLHAYLTSYKTIAARTRQVRDAVFKAYEKGQMSRQTVKDTERNVAAFFQGGSAADWAFYSADCDKAVFRQEQFFRYLFGVNEADVFGLLDFSRRQAVLFVPWTSPEYQRFMGPPRAAEWYMQRYGLDGAVVYKEGLQEIREELKKRHISHLLVLRGQNSDSDRLVEPPAVARDLGISSIDDSQFLYDLLAECRVHKTELERDYLRAACLVSSQGHTFVMRNIYPGMVEGQGEALFRAFVHYAGGARHVAYDCICCAGPHGAILHYGHAGRPNDGVIKCGDMLLFDMGGEYGGYSTDITLSYPVNGVCSREQRVVYEAAYEAQRAVEMAMKPGVMWTDMHRLAEKKILERLLAAGVLNGPLEACIAAHLGSVFMPHGLGHLLGVDTHDVGGFSPEYPRSSEPGLCYLRTTRKLEENMVITVEPGCYFVPFLIDKALSNPTQSRLINAASLKQYMHLGGVRLEDVVLVTSDGIENLTVVPRRLEDVEELLATRTRNGLSVETVEQKKRKAVL</sequence>
<keyword evidence="5 17" id="KW-0378">Hydrolase</keyword>
<protein>
    <recommendedName>
        <fullName evidence="11">Xaa-Pro dipeptidase</fullName>
        <ecNumber evidence="10">3.4.13.9</ecNumber>
    </recommendedName>
    <alternativeName>
        <fullName evidence="14">Imidodipeptidase</fullName>
    </alternativeName>
    <alternativeName>
        <fullName evidence="12">Peptidase D</fullName>
    </alternativeName>
    <alternativeName>
        <fullName evidence="13">Proline dipeptidase</fullName>
    </alternativeName>
</protein>
<reference evidence="17 18" key="1">
    <citation type="submission" date="2014-02" db="EMBL/GenBank/DDBJ databases">
        <authorList>
            <person name="Sibley D."/>
            <person name="Venepally P."/>
            <person name="Karamycheva S."/>
            <person name="Hadjithomas M."/>
            <person name="Khan A."/>
            <person name="Brunk B."/>
            <person name="Roos D."/>
            <person name="Caler E."/>
            <person name="Lorenzi H."/>
        </authorList>
    </citation>
    <scope>NUCLEOTIDE SEQUENCE [LARGE SCALE GENOMIC DNA]</scope>
    <source>
        <strain evidence="17 18">GAB2-2007-GAL-DOM2</strain>
    </source>
</reference>
<dbReference type="GO" id="GO:0070006">
    <property type="term" value="F:metalloaminopeptidase activity"/>
    <property type="evidence" value="ECO:0007669"/>
    <property type="project" value="InterPro"/>
</dbReference>
<evidence type="ECO:0000256" key="13">
    <source>
        <dbReference type="ARBA" id="ARBA00044284"/>
    </source>
</evidence>
<dbReference type="InterPro" id="IPR029149">
    <property type="entry name" value="Creatin/AminoP/Spt16_N"/>
</dbReference>
<accession>A0A086KWV8</accession>
<comment type="catalytic activity">
    <reaction evidence="15">
        <text>Xaa-L-Pro dipeptide + H2O = an L-alpha-amino acid + L-proline</text>
        <dbReference type="Rhea" id="RHEA:76407"/>
        <dbReference type="ChEBI" id="CHEBI:15377"/>
        <dbReference type="ChEBI" id="CHEBI:59869"/>
        <dbReference type="ChEBI" id="CHEBI:60039"/>
        <dbReference type="ChEBI" id="CHEBI:195196"/>
        <dbReference type="EC" id="3.4.13.9"/>
    </reaction>
</comment>
<dbReference type="AlphaFoldDB" id="A0A086KWV8"/>
<comment type="cofactor">
    <cofactor evidence="1">
        <name>Mn(2+)</name>
        <dbReference type="ChEBI" id="CHEBI:29035"/>
    </cofactor>
</comment>
<evidence type="ECO:0000256" key="3">
    <source>
        <dbReference type="ARBA" id="ARBA00022670"/>
    </source>
</evidence>
<dbReference type="GO" id="GO:0006508">
    <property type="term" value="P:proteolysis"/>
    <property type="evidence" value="ECO:0007669"/>
    <property type="project" value="UniProtKB-KW"/>
</dbReference>
<dbReference type="Proteomes" id="UP000028837">
    <property type="component" value="Unassembled WGS sequence"/>
</dbReference>
<dbReference type="InterPro" id="IPR000994">
    <property type="entry name" value="Pept_M24"/>
</dbReference>
<dbReference type="GO" id="GO:0030145">
    <property type="term" value="F:manganese ion binding"/>
    <property type="evidence" value="ECO:0007669"/>
    <property type="project" value="InterPro"/>
</dbReference>
<evidence type="ECO:0000256" key="14">
    <source>
        <dbReference type="ARBA" id="ARBA00044351"/>
    </source>
</evidence>
<dbReference type="InterPro" id="IPR036005">
    <property type="entry name" value="Creatinase/aminopeptidase-like"/>
</dbReference>
<evidence type="ECO:0000256" key="12">
    <source>
        <dbReference type="ARBA" id="ARBA00044252"/>
    </source>
</evidence>
<evidence type="ECO:0000256" key="2">
    <source>
        <dbReference type="ARBA" id="ARBA00011738"/>
    </source>
</evidence>
<dbReference type="SUPFAM" id="SSF55920">
    <property type="entry name" value="Creatinase/aminopeptidase"/>
    <property type="match status" value="1"/>
</dbReference>
<dbReference type="OrthoDB" id="10261878at2759"/>
<evidence type="ECO:0000256" key="11">
    <source>
        <dbReference type="ARBA" id="ARBA00044141"/>
    </source>
</evidence>
<name>A0A086KWV8_TOXGO</name>
<dbReference type="SMART" id="SM01011">
    <property type="entry name" value="AMP_N"/>
    <property type="match status" value="1"/>
</dbReference>
<dbReference type="InterPro" id="IPR052433">
    <property type="entry name" value="X-Pro_dipept-like"/>
</dbReference>
<dbReference type="Gene3D" id="3.90.230.10">
    <property type="entry name" value="Creatinase/methionine aminopeptidase superfamily"/>
    <property type="match status" value="1"/>
</dbReference>
<evidence type="ECO:0000256" key="1">
    <source>
        <dbReference type="ARBA" id="ARBA00001936"/>
    </source>
</evidence>
<evidence type="ECO:0000256" key="6">
    <source>
        <dbReference type="ARBA" id="ARBA00022997"/>
    </source>
</evidence>
<organism evidence="17 18">
    <name type="scientific">Toxoplasma gondii GAB2-2007-GAL-DOM2</name>
    <dbReference type="NCBI Taxonomy" id="1130820"/>
    <lineage>
        <taxon>Eukaryota</taxon>
        <taxon>Sar</taxon>
        <taxon>Alveolata</taxon>
        <taxon>Apicomplexa</taxon>
        <taxon>Conoidasida</taxon>
        <taxon>Coccidia</taxon>
        <taxon>Eucoccidiorida</taxon>
        <taxon>Eimeriorina</taxon>
        <taxon>Sarcocystidae</taxon>
        <taxon>Toxoplasma</taxon>
    </lineage>
</organism>
<evidence type="ECO:0000256" key="15">
    <source>
        <dbReference type="ARBA" id="ARBA00048994"/>
    </source>
</evidence>
<keyword evidence="17" id="KW-0031">Aminopeptidase</keyword>
<evidence type="ECO:0000313" key="18">
    <source>
        <dbReference type="Proteomes" id="UP000028837"/>
    </source>
</evidence>
<gene>
    <name evidence="17" type="ORF">TGDOM2_233310</name>
</gene>
<evidence type="ECO:0000256" key="8">
    <source>
        <dbReference type="ARBA" id="ARBA00023211"/>
    </source>
</evidence>
<evidence type="ECO:0000256" key="7">
    <source>
        <dbReference type="ARBA" id="ARBA00023049"/>
    </source>
</evidence>
<comment type="caution">
    <text evidence="17">The sequence shown here is derived from an EMBL/GenBank/DDBJ whole genome shotgun (WGS) entry which is preliminary data.</text>
</comment>
<dbReference type="GO" id="GO:0102009">
    <property type="term" value="F:proline dipeptidase activity"/>
    <property type="evidence" value="ECO:0007669"/>
    <property type="project" value="UniProtKB-EC"/>
</dbReference>